<dbReference type="NCBIfam" id="TIGR04183">
    <property type="entry name" value="Por_Secre_tail"/>
    <property type="match status" value="1"/>
</dbReference>
<protein>
    <submittedName>
        <fullName evidence="8">T9SS type A sorting domain-containing protein</fullName>
    </submittedName>
</protein>
<dbReference type="SUPFAM" id="SSF52743">
    <property type="entry name" value="Subtilisin-like"/>
    <property type="match status" value="1"/>
</dbReference>
<dbReference type="PROSITE" id="PS51892">
    <property type="entry name" value="SUBTILASE"/>
    <property type="match status" value="1"/>
</dbReference>
<feature type="active site" description="Charge relay system" evidence="5">
    <location>
        <position position="202"/>
    </location>
</feature>
<dbReference type="InterPro" id="IPR050131">
    <property type="entry name" value="Peptidase_S8_subtilisin-like"/>
</dbReference>
<comment type="similarity">
    <text evidence="1 5">Belongs to the peptidase S8 family.</text>
</comment>
<feature type="domain" description="Peptidase S8/S53" evidence="7">
    <location>
        <begin position="157"/>
        <end position="425"/>
    </location>
</feature>
<dbReference type="InterPro" id="IPR000209">
    <property type="entry name" value="Peptidase_S8/S53_dom"/>
</dbReference>
<dbReference type="Gene3D" id="3.40.50.200">
    <property type="entry name" value="Peptidase S8/S53 domain"/>
    <property type="match status" value="1"/>
</dbReference>
<dbReference type="Gene3D" id="2.60.40.4070">
    <property type="match status" value="1"/>
</dbReference>
<evidence type="ECO:0000256" key="4">
    <source>
        <dbReference type="ARBA" id="ARBA00022825"/>
    </source>
</evidence>
<dbReference type="Pfam" id="PF00082">
    <property type="entry name" value="Peptidase_S8"/>
    <property type="match status" value="1"/>
</dbReference>
<dbReference type="PANTHER" id="PTHR43806">
    <property type="entry name" value="PEPTIDASE S8"/>
    <property type="match status" value="1"/>
</dbReference>
<dbReference type="InterPro" id="IPR036852">
    <property type="entry name" value="Peptidase_S8/S53_dom_sf"/>
</dbReference>
<evidence type="ECO:0000256" key="6">
    <source>
        <dbReference type="SAM" id="MobiDB-lite"/>
    </source>
</evidence>
<dbReference type="InterPro" id="IPR023828">
    <property type="entry name" value="Peptidase_S8_Ser-AS"/>
</dbReference>
<dbReference type="Proteomes" id="UP000885672">
    <property type="component" value="Unassembled WGS sequence"/>
</dbReference>
<proteinExistence type="inferred from homology"/>
<dbReference type="PANTHER" id="PTHR43806:SF67">
    <property type="entry name" value="EGF-LIKE DOMAIN-CONTAINING PROTEIN"/>
    <property type="match status" value="1"/>
</dbReference>
<feature type="active site" description="Charge relay system" evidence="5">
    <location>
        <position position="166"/>
    </location>
</feature>
<dbReference type="EMBL" id="DSBX01000107">
    <property type="protein sequence ID" value="HDQ99190.1"/>
    <property type="molecule type" value="Genomic_DNA"/>
</dbReference>
<evidence type="ECO:0000259" key="7">
    <source>
        <dbReference type="Pfam" id="PF00082"/>
    </source>
</evidence>
<sequence length="941" mass="99523">MRKLFLCLAIVAMAFGGTIVPELEAILAQAGHDEMVEVVVHTRLQADLGQLPPNTSYDGKISYLQFTAERAQQDLLNWLATTDSRNVRSFWLASRIALSATPDVIRALAEHPDVDYVIDDFTVTLDAVAAPTAKTDLLEWNITKVNAPACWADGYDGTGIVVGNLDTGVLVTHAALAGRWRSTDGWFDGVNGRADPYDDNNHGTHCMGSSVGGNGIGVAPGATFIAAKGFNSGGSGQTSWISACLDWFASTGRPDVLSNSWGGSRTETFWFTPYNNLRALGIVVVVSIGNSGPGSSTSNAPGNYPISIGVGATNSSDAIASFSSRGPAPNQTPWNNSSYWPRPDWNLINPGVSAPGVNIRSALRNGGYGTMDGTSMAGPHVAGAAAILLNKNPNLSHDEVFNLLADHSDRPSGGAPYPNNNYGWGRINCKASLDNVGSVTTPNLLLTRTRITDDPNGNGRLDPGETANLIAHIRNASTIGATNLRGTLRVSDPYVSIQDSTAVFGNLAGNDSTSNQGDPFVVSAAGNCPEGHIASMSLFLACDETTVTRTFNLTVGQPPTPGQLLMDHDTGYCRLTVSAQGSIGYDVAADAGSGFRYPKTAASALFYGSFAVGNAEGYVADRHFGRPASGPQNSDLRAVDSLRPVDPPLAGDQHYRGSYSDAGHSSPKGLLVRQNSYQVAESGYDDFVVITFDIANNGSSPVNGLHAGVFADFDIGADPTTNTVTSDESRRFTFMRQSSNANPTVGVKILAPASFANLAGVDHERYVYPDSAMSDGMKWRFLNGTIVQRNSNRAYDWSTLTSAGPFDLAVGQSYHFAVAFVGGTSENQARAHADSAQSWYDGNVGLAEGPARRDIPTALCEVLPNPFVGQTTVRLQLPQAGRVRVNVVDISGRTVATLADGELAAGRQELIWQPGSLAAGVYFVRVETPAGTTTRPVLLTR</sequence>
<feature type="active site" description="Charge relay system" evidence="5">
    <location>
        <position position="375"/>
    </location>
</feature>
<dbReference type="PRINTS" id="PR00723">
    <property type="entry name" value="SUBTILISIN"/>
</dbReference>
<dbReference type="GO" id="GO:0006508">
    <property type="term" value="P:proteolysis"/>
    <property type="evidence" value="ECO:0007669"/>
    <property type="project" value="UniProtKB-KW"/>
</dbReference>
<keyword evidence="2 5" id="KW-0645">Protease</keyword>
<dbReference type="PROSITE" id="PS00138">
    <property type="entry name" value="SUBTILASE_SER"/>
    <property type="match status" value="1"/>
</dbReference>
<evidence type="ECO:0000256" key="3">
    <source>
        <dbReference type="ARBA" id="ARBA00022801"/>
    </source>
</evidence>
<keyword evidence="3 5" id="KW-0378">Hydrolase</keyword>
<name>A0A7V0T5F5_UNCW3</name>
<gene>
    <name evidence="8" type="ORF">ENN51_02740</name>
</gene>
<keyword evidence="4 5" id="KW-0720">Serine protease</keyword>
<organism evidence="8">
    <name type="scientific">candidate division WOR-3 bacterium</name>
    <dbReference type="NCBI Taxonomy" id="2052148"/>
    <lineage>
        <taxon>Bacteria</taxon>
        <taxon>Bacteria division WOR-3</taxon>
    </lineage>
</organism>
<reference evidence="8" key="1">
    <citation type="journal article" date="2020" name="mSystems">
        <title>Genome- and Community-Level Interaction Insights into Carbon Utilization and Element Cycling Functions of Hydrothermarchaeota in Hydrothermal Sediment.</title>
        <authorList>
            <person name="Zhou Z."/>
            <person name="Liu Y."/>
            <person name="Xu W."/>
            <person name="Pan J."/>
            <person name="Luo Z.H."/>
            <person name="Li M."/>
        </authorList>
    </citation>
    <scope>NUCLEOTIDE SEQUENCE [LARGE SCALE GENOMIC DNA]</scope>
    <source>
        <strain evidence="8">SpSt-1182</strain>
    </source>
</reference>
<dbReference type="AlphaFoldDB" id="A0A7V0T5F5"/>
<comment type="caution">
    <text evidence="8">The sequence shown here is derived from an EMBL/GenBank/DDBJ whole genome shotgun (WGS) entry which is preliminary data.</text>
</comment>
<evidence type="ECO:0000256" key="1">
    <source>
        <dbReference type="ARBA" id="ARBA00011073"/>
    </source>
</evidence>
<dbReference type="GO" id="GO:0004252">
    <property type="term" value="F:serine-type endopeptidase activity"/>
    <property type="evidence" value="ECO:0007669"/>
    <property type="project" value="UniProtKB-UniRule"/>
</dbReference>
<accession>A0A7V0T5F5</accession>
<evidence type="ECO:0000256" key="5">
    <source>
        <dbReference type="PROSITE-ProRule" id="PRU01240"/>
    </source>
</evidence>
<feature type="region of interest" description="Disordered" evidence="6">
    <location>
        <begin position="643"/>
        <end position="666"/>
    </location>
</feature>
<evidence type="ECO:0000313" key="8">
    <source>
        <dbReference type="EMBL" id="HDQ99190.1"/>
    </source>
</evidence>
<dbReference type="InterPro" id="IPR026444">
    <property type="entry name" value="Secre_tail"/>
</dbReference>
<dbReference type="InterPro" id="IPR015500">
    <property type="entry name" value="Peptidase_S8_subtilisin-rel"/>
</dbReference>
<evidence type="ECO:0000256" key="2">
    <source>
        <dbReference type="ARBA" id="ARBA00022670"/>
    </source>
</evidence>